<comment type="caution">
    <text evidence="1">The sequence shown here is derived from an EMBL/GenBank/DDBJ whole genome shotgun (WGS) entry which is preliminary data.</text>
</comment>
<protein>
    <submittedName>
        <fullName evidence="1">Uncharacterized protein</fullName>
    </submittedName>
</protein>
<dbReference type="Proteomes" id="UP001189429">
    <property type="component" value="Unassembled WGS sequence"/>
</dbReference>
<keyword evidence="2" id="KW-1185">Reference proteome</keyword>
<evidence type="ECO:0000313" key="2">
    <source>
        <dbReference type="Proteomes" id="UP001189429"/>
    </source>
</evidence>
<dbReference type="EMBL" id="CAUYUJ010015187">
    <property type="protein sequence ID" value="CAK0850905.1"/>
    <property type="molecule type" value="Genomic_DNA"/>
</dbReference>
<reference evidence="1" key="1">
    <citation type="submission" date="2023-10" db="EMBL/GenBank/DDBJ databases">
        <authorList>
            <person name="Chen Y."/>
            <person name="Shah S."/>
            <person name="Dougan E. K."/>
            <person name="Thang M."/>
            <person name="Chan C."/>
        </authorList>
    </citation>
    <scope>NUCLEOTIDE SEQUENCE [LARGE SCALE GENOMIC DNA]</scope>
</reference>
<accession>A0ABN9TY87</accession>
<proteinExistence type="predicted"/>
<organism evidence="1 2">
    <name type="scientific">Prorocentrum cordatum</name>
    <dbReference type="NCBI Taxonomy" id="2364126"/>
    <lineage>
        <taxon>Eukaryota</taxon>
        <taxon>Sar</taxon>
        <taxon>Alveolata</taxon>
        <taxon>Dinophyceae</taxon>
        <taxon>Prorocentrales</taxon>
        <taxon>Prorocentraceae</taxon>
        <taxon>Prorocentrum</taxon>
    </lineage>
</organism>
<gene>
    <name evidence="1" type="ORF">PCOR1329_LOCUS43194</name>
</gene>
<evidence type="ECO:0000313" key="1">
    <source>
        <dbReference type="EMBL" id="CAK0850905.1"/>
    </source>
</evidence>
<name>A0ABN9TY87_9DINO</name>
<sequence>MTAAQEEANKRAMATDKALHDLNNWVPQVTASLQHIDEKVDAKYKECMEEVSKLRKLIDGEGSVRSVGTASAASTAASAGSSSRDKGDPLRLHIGGFPYKMLRTALAAHAELMKDSLGADARNVTVIAHNLSMSYSLAFQDQTVCSNFYTLWSGQEIKWLDRTTNMSHVLRMRRDQPAHIREKKRQLSPLWEPTLACSVAGGRFAGGKLGVNPHLGLFEVKNTTSGKEVVPHRANLDWFGISPEQTNGLMQNIH</sequence>